<organism evidence="1 2">
    <name type="scientific">Helianthus annuus</name>
    <name type="common">Common sunflower</name>
    <dbReference type="NCBI Taxonomy" id="4232"/>
    <lineage>
        <taxon>Eukaryota</taxon>
        <taxon>Viridiplantae</taxon>
        <taxon>Streptophyta</taxon>
        <taxon>Embryophyta</taxon>
        <taxon>Tracheophyta</taxon>
        <taxon>Spermatophyta</taxon>
        <taxon>Magnoliopsida</taxon>
        <taxon>eudicotyledons</taxon>
        <taxon>Gunneridae</taxon>
        <taxon>Pentapetalae</taxon>
        <taxon>asterids</taxon>
        <taxon>campanulids</taxon>
        <taxon>Asterales</taxon>
        <taxon>Asteraceae</taxon>
        <taxon>Asteroideae</taxon>
        <taxon>Heliantheae alliance</taxon>
        <taxon>Heliantheae</taxon>
        <taxon>Helianthus</taxon>
    </lineage>
</organism>
<dbReference type="AlphaFoldDB" id="A0A251UU37"/>
<dbReference type="EMBL" id="CM007894">
    <property type="protein sequence ID" value="OTG26858.1"/>
    <property type="molecule type" value="Genomic_DNA"/>
</dbReference>
<sequence>MGKKLQCYLKLNPIIIKAWLYLRVKHSSVTELWWPILETACFIMVFGTLD</sequence>
<name>A0A251UU37_HELAN</name>
<keyword evidence="2" id="KW-1185">Reference proteome</keyword>
<dbReference type="Proteomes" id="UP000215914">
    <property type="component" value="Chromosome 5"/>
</dbReference>
<dbReference type="InParanoid" id="A0A251UU37"/>
<reference evidence="2" key="1">
    <citation type="journal article" date="2017" name="Nature">
        <title>The sunflower genome provides insights into oil metabolism, flowering and Asterid evolution.</title>
        <authorList>
            <person name="Badouin H."/>
            <person name="Gouzy J."/>
            <person name="Grassa C.J."/>
            <person name="Murat F."/>
            <person name="Staton S.E."/>
            <person name="Cottret L."/>
            <person name="Lelandais-Briere C."/>
            <person name="Owens G.L."/>
            <person name="Carrere S."/>
            <person name="Mayjonade B."/>
            <person name="Legrand L."/>
            <person name="Gill N."/>
            <person name="Kane N.C."/>
            <person name="Bowers J.E."/>
            <person name="Hubner S."/>
            <person name="Bellec A."/>
            <person name="Berard A."/>
            <person name="Berges H."/>
            <person name="Blanchet N."/>
            <person name="Boniface M.C."/>
            <person name="Brunel D."/>
            <person name="Catrice O."/>
            <person name="Chaidir N."/>
            <person name="Claudel C."/>
            <person name="Donnadieu C."/>
            <person name="Faraut T."/>
            <person name="Fievet G."/>
            <person name="Helmstetter N."/>
            <person name="King M."/>
            <person name="Knapp S.J."/>
            <person name="Lai Z."/>
            <person name="Le Paslier M.C."/>
            <person name="Lippi Y."/>
            <person name="Lorenzon L."/>
            <person name="Mandel J.R."/>
            <person name="Marage G."/>
            <person name="Marchand G."/>
            <person name="Marquand E."/>
            <person name="Bret-Mestries E."/>
            <person name="Morien E."/>
            <person name="Nambeesan S."/>
            <person name="Nguyen T."/>
            <person name="Pegot-Espagnet P."/>
            <person name="Pouilly N."/>
            <person name="Raftis F."/>
            <person name="Sallet E."/>
            <person name="Schiex T."/>
            <person name="Thomas J."/>
            <person name="Vandecasteele C."/>
            <person name="Vares D."/>
            <person name="Vear F."/>
            <person name="Vautrin S."/>
            <person name="Crespi M."/>
            <person name="Mangin B."/>
            <person name="Burke J.M."/>
            <person name="Salse J."/>
            <person name="Munos S."/>
            <person name="Vincourt P."/>
            <person name="Rieseberg L.H."/>
            <person name="Langlade N.B."/>
        </authorList>
    </citation>
    <scope>NUCLEOTIDE SEQUENCE [LARGE SCALE GENOMIC DNA]</scope>
    <source>
        <strain evidence="2">cv. SF193</strain>
    </source>
</reference>
<gene>
    <name evidence="1" type="ORF">HannXRQ_Chr05g0163321</name>
</gene>
<evidence type="ECO:0000313" key="2">
    <source>
        <dbReference type="Proteomes" id="UP000215914"/>
    </source>
</evidence>
<evidence type="ECO:0000313" key="1">
    <source>
        <dbReference type="EMBL" id="OTG26858.1"/>
    </source>
</evidence>
<accession>A0A251UU37</accession>
<proteinExistence type="predicted"/>
<protein>
    <submittedName>
        <fullName evidence="1">Uncharacterized protein</fullName>
    </submittedName>
</protein>